<comment type="caution">
    <text evidence="1">The sequence shown here is derived from an EMBL/GenBank/DDBJ whole genome shotgun (WGS) entry which is preliminary data.</text>
</comment>
<keyword evidence="2" id="KW-1185">Reference proteome</keyword>
<reference evidence="1 2" key="1">
    <citation type="submission" date="2016-11" db="EMBL/GenBank/DDBJ databases">
        <title>Whole Genome Sequence of Listeria newyorkensis.</title>
        <authorList>
            <person name="Frink S."/>
            <person name="Morales C."/>
            <person name="Kiang D."/>
        </authorList>
    </citation>
    <scope>NUCLEOTIDE SEQUENCE [LARGE SCALE GENOMIC DNA]</scope>
    <source>
        <strain evidence="1 2">F1604011-044</strain>
    </source>
</reference>
<dbReference type="EMBL" id="MPDH01000002">
    <property type="protein sequence ID" value="PNP94472.1"/>
    <property type="molecule type" value="Genomic_DNA"/>
</dbReference>
<sequence>MELRDKIDEQDFMTKKGIGVGSSFADVKREYGTNYRKKNTEIYGEMIEFQDSKTNQKIRFGIDYENNRVTVIVIYDYDTYKFPY</sequence>
<organism evidence="1 2">
    <name type="scientific">Listeria newyorkensis</name>
    <dbReference type="NCBI Taxonomy" id="1497681"/>
    <lineage>
        <taxon>Bacteria</taxon>
        <taxon>Bacillati</taxon>
        <taxon>Bacillota</taxon>
        <taxon>Bacilli</taxon>
        <taxon>Bacillales</taxon>
        <taxon>Listeriaceae</taxon>
        <taxon>Listeria</taxon>
    </lineage>
</organism>
<accession>A0ABX4XRH2</accession>
<evidence type="ECO:0000313" key="1">
    <source>
        <dbReference type="EMBL" id="PNP94472.1"/>
    </source>
</evidence>
<dbReference type="Proteomes" id="UP000236500">
    <property type="component" value="Unassembled WGS sequence"/>
</dbReference>
<protein>
    <recommendedName>
        <fullName evidence="3">Transposase</fullName>
    </recommendedName>
</protein>
<evidence type="ECO:0000313" key="2">
    <source>
        <dbReference type="Proteomes" id="UP000236500"/>
    </source>
</evidence>
<gene>
    <name evidence="1" type="ORF">BMT55_03015</name>
</gene>
<proteinExistence type="predicted"/>
<name>A0ABX4XRH2_9LIST</name>
<evidence type="ECO:0008006" key="3">
    <source>
        <dbReference type="Google" id="ProtNLM"/>
    </source>
</evidence>